<dbReference type="EMBL" id="CP162511">
    <property type="protein sequence ID" value="XDI06669.1"/>
    <property type="molecule type" value="Genomic_DNA"/>
</dbReference>
<reference evidence="1" key="1">
    <citation type="submission" date="2024-05" db="EMBL/GenBank/DDBJ databases">
        <title>Herbiconiux sp. A18JL235.</title>
        <authorList>
            <person name="Zhang G."/>
        </authorList>
    </citation>
    <scope>NUCLEOTIDE SEQUENCE</scope>
    <source>
        <strain evidence="1">A18JL235</strain>
    </source>
</reference>
<dbReference type="RefSeq" id="WP_368499048.1">
    <property type="nucleotide sequence ID" value="NZ_CP162511.1"/>
</dbReference>
<evidence type="ECO:0000313" key="1">
    <source>
        <dbReference type="EMBL" id="XDI06669.1"/>
    </source>
</evidence>
<dbReference type="AlphaFoldDB" id="A0AB39BK82"/>
<organism evidence="1">
    <name type="scientific">Herbiconiux sp. A18JL235</name>
    <dbReference type="NCBI Taxonomy" id="3152363"/>
    <lineage>
        <taxon>Bacteria</taxon>
        <taxon>Bacillati</taxon>
        <taxon>Actinomycetota</taxon>
        <taxon>Actinomycetes</taxon>
        <taxon>Micrococcales</taxon>
        <taxon>Microbacteriaceae</taxon>
        <taxon>Herbiconiux</taxon>
    </lineage>
</organism>
<accession>A0AB39BK82</accession>
<protein>
    <submittedName>
        <fullName evidence="1">Uncharacterized protein</fullName>
    </submittedName>
</protein>
<sequence>MEKTSLTVTWRCAQPGLWIASHRAGAAGIVVERWTEGFEVTSASGRALGTFPRLDDAKTALERAVAMERARSAMR</sequence>
<name>A0AB39BK82_9MICO</name>
<proteinExistence type="predicted"/>
<gene>
    <name evidence="1" type="ORF">ABFY20_06090</name>
</gene>